<gene>
    <name evidence="2" type="ORF">AVEN_252837_1</name>
</gene>
<name>A0A4Y2CKI7_ARAVE</name>
<dbReference type="OrthoDB" id="6437659at2759"/>
<sequence>MIVKTARIQYSIPCGTAGPETRNRPCNQPPSPANHYFSGQSGESRGYDRNEEADRQIKEAAESDRDPLFVKAPISFLKPFFKKKMMEDQQSDWEDEDTGRSTFNMLPRISTHPRYWNKEEILFFTGHGPFPSYLKRFNIASTANCLCGNTNDTPLDYALGCSLTKSFHMTKPAQQHELI</sequence>
<accession>A0A4Y2CKI7</accession>
<organism evidence="2 3">
    <name type="scientific">Araneus ventricosus</name>
    <name type="common">Orbweaver spider</name>
    <name type="synonym">Epeira ventricosa</name>
    <dbReference type="NCBI Taxonomy" id="182803"/>
    <lineage>
        <taxon>Eukaryota</taxon>
        <taxon>Metazoa</taxon>
        <taxon>Ecdysozoa</taxon>
        <taxon>Arthropoda</taxon>
        <taxon>Chelicerata</taxon>
        <taxon>Arachnida</taxon>
        <taxon>Araneae</taxon>
        <taxon>Araneomorphae</taxon>
        <taxon>Entelegynae</taxon>
        <taxon>Araneoidea</taxon>
        <taxon>Araneidae</taxon>
        <taxon>Araneus</taxon>
    </lineage>
</organism>
<proteinExistence type="predicted"/>
<dbReference type="AlphaFoldDB" id="A0A4Y2CKI7"/>
<evidence type="ECO:0000313" key="2">
    <source>
        <dbReference type="EMBL" id="GBM04900.1"/>
    </source>
</evidence>
<comment type="caution">
    <text evidence="2">The sequence shown here is derived from an EMBL/GenBank/DDBJ whole genome shotgun (WGS) entry which is preliminary data.</text>
</comment>
<evidence type="ECO:0000256" key="1">
    <source>
        <dbReference type="SAM" id="MobiDB-lite"/>
    </source>
</evidence>
<dbReference type="EMBL" id="BGPR01000208">
    <property type="protein sequence ID" value="GBM04900.1"/>
    <property type="molecule type" value="Genomic_DNA"/>
</dbReference>
<protein>
    <submittedName>
        <fullName evidence="2">Uncharacterized protein</fullName>
    </submittedName>
</protein>
<dbReference type="Proteomes" id="UP000499080">
    <property type="component" value="Unassembled WGS sequence"/>
</dbReference>
<feature type="region of interest" description="Disordered" evidence="1">
    <location>
        <begin position="13"/>
        <end position="53"/>
    </location>
</feature>
<evidence type="ECO:0000313" key="3">
    <source>
        <dbReference type="Proteomes" id="UP000499080"/>
    </source>
</evidence>
<reference evidence="2 3" key="1">
    <citation type="journal article" date="2019" name="Sci. Rep.">
        <title>Orb-weaving spider Araneus ventricosus genome elucidates the spidroin gene catalogue.</title>
        <authorList>
            <person name="Kono N."/>
            <person name="Nakamura H."/>
            <person name="Ohtoshi R."/>
            <person name="Moran D.A.P."/>
            <person name="Shinohara A."/>
            <person name="Yoshida Y."/>
            <person name="Fujiwara M."/>
            <person name="Mori M."/>
            <person name="Tomita M."/>
            <person name="Arakawa K."/>
        </authorList>
    </citation>
    <scope>NUCLEOTIDE SEQUENCE [LARGE SCALE GENOMIC DNA]</scope>
</reference>
<keyword evidence="3" id="KW-1185">Reference proteome</keyword>